<proteinExistence type="predicted"/>
<comment type="caution">
    <text evidence="4">The sequence shown here is derived from an EMBL/GenBank/DDBJ whole genome shotgun (WGS) entry which is preliminary data.</text>
</comment>
<dbReference type="InterPro" id="IPR028098">
    <property type="entry name" value="Glyco_trans_4-like_N"/>
</dbReference>
<feature type="domain" description="Glycosyltransferase subfamily 4-like N-terminal" evidence="3">
    <location>
        <begin position="15"/>
        <end position="175"/>
    </location>
</feature>
<sequence>MKIAVDLRSIQSGTISGVENHTINLLENLLPMDNKNQYTLFYNSRNGLFPHEFAYVNAKTVHGKIPNKFLNLGFKTGIFNFEKFVGKFDCLFLPNLNQFNIAQNKKLVITVHDLSPIITPEFYDTKRRAWHRFLNYKKAFLRADLIFAVSRYTKLDLTRIFNVNPEKIKVVYPGIQQKKYEYEISSAKLREARNIYGLPGDYILFLNTIEPRKNLLGLIEAFEKLKSPMNLVIAGKLGWKYKNIFKSISRSPKKSKIKYIGYIDEIYKSAVIKMAKVLVYPSFYEGFGFQPLEAMALGTPVIASQLTSLPEVVGDSGLLINPYDSSSISGAIDSILDNEDLRNKFILKGTQKALGFNWKLTAKQVIDSFELL</sequence>
<name>A0A2H0VAT3_9BACT</name>
<dbReference type="Proteomes" id="UP000230922">
    <property type="component" value="Unassembled WGS sequence"/>
</dbReference>
<dbReference type="PANTHER" id="PTHR46401:SF2">
    <property type="entry name" value="GLYCOSYLTRANSFERASE WBBK-RELATED"/>
    <property type="match status" value="1"/>
</dbReference>
<evidence type="ECO:0000313" key="5">
    <source>
        <dbReference type="Proteomes" id="UP000230922"/>
    </source>
</evidence>
<dbReference type="Pfam" id="PF00534">
    <property type="entry name" value="Glycos_transf_1"/>
    <property type="match status" value="1"/>
</dbReference>
<evidence type="ECO:0000313" key="4">
    <source>
        <dbReference type="EMBL" id="PIR96218.1"/>
    </source>
</evidence>
<dbReference type="InterPro" id="IPR001296">
    <property type="entry name" value="Glyco_trans_1"/>
</dbReference>
<reference evidence="5" key="1">
    <citation type="submission" date="2017-09" db="EMBL/GenBank/DDBJ databases">
        <title>Depth-based differentiation of microbial function through sediment-hosted aquifers and enrichment of novel symbionts in the deep terrestrial subsurface.</title>
        <authorList>
            <person name="Probst A.J."/>
            <person name="Ladd B."/>
            <person name="Jarett J.K."/>
            <person name="Geller-Mcgrath D.E."/>
            <person name="Sieber C.M.K."/>
            <person name="Emerson J.B."/>
            <person name="Anantharaman K."/>
            <person name="Thomas B.C."/>
            <person name="Malmstrom R."/>
            <person name="Stieglmeier M."/>
            <person name="Klingl A."/>
            <person name="Woyke T."/>
            <person name="Ryan C.M."/>
            <person name="Banfield J.F."/>
        </authorList>
    </citation>
    <scope>NUCLEOTIDE SEQUENCE [LARGE SCALE GENOMIC DNA]</scope>
</reference>
<dbReference type="AlphaFoldDB" id="A0A2H0VAT3"/>
<dbReference type="PANTHER" id="PTHR46401">
    <property type="entry name" value="GLYCOSYLTRANSFERASE WBBK-RELATED"/>
    <property type="match status" value="1"/>
</dbReference>
<keyword evidence="1 4" id="KW-0808">Transferase</keyword>
<dbReference type="Gene3D" id="3.40.50.2000">
    <property type="entry name" value="Glycogen Phosphorylase B"/>
    <property type="match status" value="2"/>
</dbReference>
<protein>
    <submittedName>
        <fullName evidence="4">Glycosyltransferase family 1 protein</fullName>
    </submittedName>
</protein>
<accession>A0A2H0VAT3</accession>
<gene>
    <name evidence="4" type="ORF">COT92_02255</name>
</gene>
<dbReference type="EMBL" id="PFAK01000040">
    <property type="protein sequence ID" value="PIR96218.1"/>
    <property type="molecule type" value="Genomic_DNA"/>
</dbReference>
<evidence type="ECO:0000259" key="2">
    <source>
        <dbReference type="Pfam" id="PF00534"/>
    </source>
</evidence>
<dbReference type="Pfam" id="PF13439">
    <property type="entry name" value="Glyco_transf_4"/>
    <property type="match status" value="1"/>
</dbReference>
<evidence type="ECO:0000256" key="1">
    <source>
        <dbReference type="ARBA" id="ARBA00022679"/>
    </source>
</evidence>
<evidence type="ECO:0000259" key="3">
    <source>
        <dbReference type="Pfam" id="PF13439"/>
    </source>
</evidence>
<dbReference type="SUPFAM" id="SSF53756">
    <property type="entry name" value="UDP-Glycosyltransferase/glycogen phosphorylase"/>
    <property type="match status" value="1"/>
</dbReference>
<dbReference type="GO" id="GO:0016757">
    <property type="term" value="F:glycosyltransferase activity"/>
    <property type="evidence" value="ECO:0007669"/>
    <property type="project" value="InterPro"/>
</dbReference>
<feature type="domain" description="Glycosyl transferase family 1" evidence="2">
    <location>
        <begin position="201"/>
        <end position="350"/>
    </location>
</feature>
<organism evidence="4 5">
    <name type="scientific">Candidatus Doudnabacteria bacterium CG10_big_fil_rev_8_21_14_0_10_42_18</name>
    <dbReference type="NCBI Taxonomy" id="1974552"/>
    <lineage>
        <taxon>Bacteria</taxon>
        <taxon>Candidatus Doudnaibacteriota</taxon>
    </lineage>
</organism>
<dbReference type="CDD" id="cd03809">
    <property type="entry name" value="GT4_MtfB-like"/>
    <property type="match status" value="1"/>
</dbReference>